<name>A0A9D4Z7M3_ADICA</name>
<dbReference type="Proteomes" id="UP000886520">
    <property type="component" value="Chromosome 19"/>
</dbReference>
<organism evidence="1 2">
    <name type="scientific">Adiantum capillus-veneris</name>
    <name type="common">Maidenhair fern</name>
    <dbReference type="NCBI Taxonomy" id="13818"/>
    <lineage>
        <taxon>Eukaryota</taxon>
        <taxon>Viridiplantae</taxon>
        <taxon>Streptophyta</taxon>
        <taxon>Embryophyta</taxon>
        <taxon>Tracheophyta</taxon>
        <taxon>Polypodiopsida</taxon>
        <taxon>Polypodiidae</taxon>
        <taxon>Polypodiales</taxon>
        <taxon>Pteridineae</taxon>
        <taxon>Pteridaceae</taxon>
        <taxon>Vittarioideae</taxon>
        <taxon>Adiantum</taxon>
    </lineage>
</organism>
<evidence type="ECO:0000313" key="2">
    <source>
        <dbReference type="Proteomes" id="UP000886520"/>
    </source>
</evidence>
<proteinExistence type="predicted"/>
<comment type="caution">
    <text evidence="1">The sequence shown here is derived from an EMBL/GenBank/DDBJ whole genome shotgun (WGS) entry which is preliminary data.</text>
</comment>
<protein>
    <submittedName>
        <fullName evidence="1">Uncharacterized protein</fullName>
    </submittedName>
</protein>
<gene>
    <name evidence="1" type="ORF">GOP47_0020043</name>
</gene>
<evidence type="ECO:0000313" key="1">
    <source>
        <dbReference type="EMBL" id="KAI5065348.1"/>
    </source>
</evidence>
<sequence>MAEQGCRLMFGCENDVFKSLTADQRAEHRDKYSVDYRAKSSTLVKDLRVSYRGKDAESSSTDLCIWRESEGNERWRSPASDIQP</sequence>
<dbReference type="AlphaFoldDB" id="A0A9D4Z7M3"/>
<accession>A0A9D4Z7M3</accession>
<dbReference type="EMBL" id="JABFUD020000019">
    <property type="protein sequence ID" value="KAI5065348.1"/>
    <property type="molecule type" value="Genomic_DNA"/>
</dbReference>
<keyword evidence="2" id="KW-1185">Reference proteome</keyword>
<reference evidence="1" key="1">
    <citation type="submission" date="2021-01" db="EMBL/GenBank/DDBJ databases">
        <title>Adiantum capillus-veneris genome.</title>
        <authorList>
            <person name="Fang Y."/>
            <person name="Liao Q."/>
        </authorList>
    </citation>
    <scope>NUCLEOTIDE SEQUENCE</scope>
    <source>
        <strain evidence="1">H3</strain>
        <tissue evidence="1">Leaf</tissue>
    </source>
</reference>